<keyword evidence="1" id="KW-1003">Cell membrane</keyword>
<dbReference type="PANTHER" id="PTHR43849:SF2">
    <property type="entry name" value="BLL3936 PROTEIN"/>
    <property type="match status" value="1"/>
</dbReference>
<proteinExistence type="predicted"/>
<feature type="transmembrane region" description="Helical" evidence="2">
    <location>
        <begin position="557"/>
        <end position="580"/>
    </location>
</feature>
<evidence type="ECO:0000259" key="3">
    <source>
        <dbReference type="Pfam" id="PF06808"/>
    </source>
</evidence>
<reference evidence="4" key="1">
    <citation type="submission" date="2019-03" db="EMBL/GenBank/DDBJ databases">
        <title>Afifella sp. nov., isolated from activated sludge.</title>
        <authorList>
            <person name="Li Q."/>
            <person name="Liu Y."/>
        </authorList>
    </citation>
    <scope>NUCLEOTIDE SEQUENCE</scope>
    <source>
        <strain evidence="4">L72</strain>
    </source>
</reference>
<keyword evidence="5" id="KW-1185">Reference proteome</keyword>
<dbReference type="GO" id="GO:0005886">
    <property type="term" value="C:plasma membrane"/>
    <property type="evidence" value="ECO:0007669"/>
    <property type="project" value="UniProtKB-SubCell"/>
</dbReference>
<feature type="transmembrane region" description="Helical" evidence="2">
    <location>
        <begin position="435"/>
        <end position="459"/>
    </location>
</feature>
<dbReference type="PANTHER" id="PTHR43849">
    <property type="entry name" value="BLL3936 PROTEIN"/>
    <property type="match status" value="1"/>
</dbReference>
<evidence type="ECO:0000256" key="1">
    <source>
        <dbReference type="RuleBase" id="RU369079"/>
    </source>
</evidence>
<dbReference type="NCBIfam" id="TIGR02123">
    <property type="entry name" value="TRAP_fused"/>
    <property type="match status" value="1"/>
</dbReference>
<feature type="transmembrane region" description="Helical" evidence="2">
    <location>
        <begin position="330"/>
        <end position="351"/>
    </location>
</feature>
<name>A0A964T8A9_9HYPH</name>
<feature type="domain" description="TRAP C4-dicarboxylate transport system permease DctM subunit" evidence="3">
    <location>
        <begin position="148"/>
        <end position="580"/>
    </location>
</feature>
<feature type="transmembrane region" description="Helical" evidence="2">
    <location>
        <begin position="75"/>
        <end position="92"/>
    </location>
</feature>
<feature type="transmembrane region" description="Helical" evidence="2">
    <location>
        <begin position="159"/>
        <end position="176"/>
    </location>
</feature>
<feature type="transmembrane region" description="Helical" evidence="2">
    <location>
        <begin position="372"/>
        <end position="391"/>
    </location>
</feature>
<feature type="transmembrane region" description="Helical" evidence="2">
    <location>
        <begin position="104"/>
        <end position="122"/>
    </location>
</feature>
<dbReference type="AlphaFoldDB" id="A0A964T8A9"/>
<dbReference type="Proteomes" id="UP000773614">
    <property type="component" value="Unassembled WGS sequence"/>
</dbReference>
<accession>A0A964T8A9</accession>
<feature type="transmembrane region" description="Helical" evidence="2">
    <location>
        <begin position="519"/>
        <end position="545"/>
    </location>
</feature>
<gene>
    <name evidence="4" type="ORF">E4O86_21935</name>
</gene>
<dbReference type="Pfam" id="PF06808">
    <property type="entry name" value="DctM"/>
    <property type="match status" value="1"/>
</dbReference>
<dbReference type="RefSeq" id="WP_161142692.1">
    <property type="nucleotide sequence ID" value="NZ_SPKJ01000158.1"/>
</dbReference>
<dbReference type="OrthoDB" id="9759894at2"/>
<keyword evidence="2" id="KW-0812">Transmembrane</keyword>
<feature type="transmembrane region" description="Helical" evidence="2">
    <location>
        <begin position="134"/>
        <end position="152"/>
    </location>
</feature>
<dbReference type="InterPro" id="IPR010656">
    <property type="entry name" value="DctM"/>
</dbReference>
<keyword evidence="1" id="KW-0997">Cell inner membrane</keyword>
<comment type="caution">
    <text evidence="4">The sequence shown here is derived from an EMBL/GenBank/DDBJ whole genome shotgun (WGS) entry which is preliminary data.</text>
</comment>
<feature type="transmembrane region" description="Helical" evidence="2">
    <location>
        <begin position="647"/>
        <end position="664"/>
    </location>
</feature>
<feature type="transmembrane region" description="Helical" evidence="2">
    <location>
        <begin position="586"/>
        <end position="609"/>
    </location>
</feature>
<dbReference type="GO" id="GO:0022857">
    <property type="term" value="F:transmembrane transporter activity"/>
    <property type="evidence" value="ECO:0007669"/>
    <property type="project" value="UniProtKB-UniRule"/>
</dbReference>
<organism evidence="4 5">
    <name type="scientific">Propylenella binzhouense</name>
    <dbReference type="NCBI Taxonomy" id="2555902"/>
    <lineage>
        <taxon>Bacteria</taxon>
        <taxon>Pseudomonadati</taxon>
        <taxon>Pseudomonadota</taxon>
        <taxon>Alphaproteobacteria</taxon>
        <taxon>Hyphomicrobiales</taxon>
        <taxon>Propylenellaceae</taxon>
        <taxon>Propylenella</taxon>
    </lineage>
</organism>
<evidence type="ECO:0000313" key="5">
    <source>
        <dbReference type="Proteomes" id="UP000773614"/>
    </source>
</evidence>
<keyword evidence="1" id="KW-0813">Transport</keyword>
<sequence>MNIQNDDRVRSDQSSIKELVSSAPEMAVEELRFRSLRGVARLLFAVLTIATLGVALYQFSNASLLFGVVILDNRYYYLVATLVLPLVFLVYPARASAEKAAPTILDWMFAAGALGCGLYFVYFSEVMVNEGWEYLAPQTAIWISVAFWVVILEALRRTAGLPITIIALVVSLYPLVADRLPAPFTGIPQSFANVMSFHIIGSSSAFGVPMRAFADLVIGFLLFGVALNYTGGGKFMNDVAFALVGRWRGGAAQVGVISSMLQGSISGSVVSNVITSGVVTIPAMRRTRFSPSFAGGVEAVASTGGVLMPPVMGATAFLMASFLNIPYAQIALAAAVPALLFYFGLMVQIDAYSARRDLAGLKQEDLPRLSEVMKSGWIYLLVFAVLIWQLADESKAGLAPFTATGVLLVINQFMPKRRLTPGRAVEFLLASGRAIAEILPLMIGVGFVIGALTVTGMLGTLVNDLIFLAGDAPLLLLLMGAVASFVLGMGMTATACYIFLAATLAPPLVRAGLDPLGIHLFIFYWGMVSFITPPVAIAAFAAASLARANPFYVGFQAVRLGSVIYVVPFLFVLNPALILHGGWAEIAVSVAAAAVAVWLIGSSLQGYAVGFGSFGSGPASWLARALAGSGGLGIGVAPIVFERAHGTEITIAALLCAVAGLALVRGRRVAARSRAMSASM</sequence>
<protein>
    <submittedName>
        <fullName evidence="4">TRAP transporter fused permease subunit</fullName>
    </submittedName>
</protein>
<feature type="transmembrane region" description="Helical" evidence="2">
    <location>
        <begin position="212"/>
        <end position="231"/>
    </location>
</feature>
<dbReference type="EMBL" id="SPKJ01000158">
    <property type="protein sequence ID" value="MYZ50368.1"/>
    <property type="molecule type" value="Genomic_DNA"/>
</dbReference>
<comment type="subcellular location">
    <subcellularLocation>
        <location evidence="1">Cell inner membrane</location>
        <topology evidence="1">Multi-pass membrane protein</topology>
    </subcellularLocation>
</comment>
<comment type="function">
    <text evidence="1">Part of the tripartite ATP-independent periplasmic (TRAP) transport system.</text>
</comment>
<feature type="transmembrane region" description="Helical" evidence="2">
    <location>
        <begin position="42"/>
        <end position="69"/>
    </location>
</feature>
<dbReference type="InterPro" id="IPR011853">
    <property type="entry name" value="TRAP_DctM-Dct_fused"/>
</dbReference>
<evidence type="ECO:0000313" key="4">
    <source>
        <dbReference type="EMBL" id="MYZ50368.1"/>
    </source>
</evidence>
<keyword evidence="2" id="KW-1133">Transmembrane helix</keyword>
<evidence type="ECO:0000256" key="2">
    <source>
        <dbReference type="SAM" id="Phobius"/>
    </source>
</evidence>
<feature type="transmembrane region" description="Helical" evidence="2">
    <location>
        <begin position="397"/>
        <end position="414"/>
    </location>
</feature>
<feature type="transmembrane region" description="Helical" evidence="2">
    <location>
        <begin position="293"/>
        <end position="318"/>
    </location>
</feature>
<keyword evidence="2" id="KW-0472">Membrane</keyword>